<dbReference type="InterPro" id="IPR009057">
    <property type="entry name" value="Homeodomain-like_sf"/>
</dbReference>
<dbReference type="RefSeq" id="WP_267266574.1">
    <property type="nucleotide sequence ID" value="NZ_JAOVZW010000019.1"/>
</dbReference>
<accession>A0ABT3XUG6</accession>
<evidence type="ECO:0000256" key="1">
    <source>
        <dbReference type="ARBA" id="ARBA00023015"/>
    </source>
</evidence>
<keyword evidence="4" id="KW-1133">Transmembrane helix</keyword>
<dbReference type="PROSITE" id="PS01124">
    <property type="entry name" value="HTH_ARAC_FAMILY_2"/>
    <property type="match status" value="1"/>
</dbReference>
<feature type="transmembrane region" description="Helical" evidence="4">
    <location>
        <begin position="20"/>
        <end position="38"/>
    </location>
</feature>
<dbReference type="PANTHER" id="PTHR43280">
    <property type="entry name" value="ARAC-FAMILY TRANSCRIPTIONAL REGULATOR"/>
    <property type="match status" value="1"/>
</dbReference>
<evidence type="ECO:0000259" key="5">
    <source>
        <dbReference type="PROSITE" id="PS01124"/>
    </source>
</evidence>
<keyword evidence="2" id="KW-0238">DNA-binding</keyword>
<comment type="caution">
    <text evidence="6">The sequence shown here is derived from an EMBL/GenBank/DDBJ whole genome shotgun (WGS) entry which is preliminary data.</text>
</comment>
<proteinExistence type="predicted"/>
<reference evidence="6" key="1">
    <citation type="submission" date="2022-10" db="EMBL/GenBank/DDBJ databases">
        <title>Chryseobacterium sp. nov., a novel bacterial species.</title>
        <authorList>
            <person name="Cao Y."/>
        </authorList>
    </citation>
    <scope>NUCLEOTIDE SEQUENCE</scope>
    <source>
        <strain evidence="6">CCTCC AB2015118</strain>
    </source>
</reference>
<keyword evidence="3" id="KW-0804">Transcription</keyword>
<keyword evidence="4" id="KW-0472">Membrane</keyword>
<name>A0ABT3XUG6_9FLAO</name>
<dbReference type="EMBL" id="JAOVZW010000019">
    <property type="protein sequence ID" value="MCX8525311.1"/>
    <property type="molecule type" value="Genomic_DNA"/>
</dbReference>
<feature type="domain" description="HTH araC/xylS-type" evidence="5">
    <location>
        <begin position="107"/>
        <end position="209"/>
    </location>
</feature>
<evidence type="ECO:0000313" key="6">
    <source>
        <dbReference type="EMBL" id="MCX8525311.1"/>
    </source>
</evidence>
<protein>
    <submittedName>
        <fullName evidence="6">Helix-turn-helix transcriptional regulator</fullName>
    </submittedName>
</protein>
<sequence length="215" mass="24925">MKEMVSEVDNQHKQNYKKQWIITAILVFAAAIATIIIWRVRSKIQRKNYEQTINNLKNAPSISSLESINIINEADVEESDSIIDELQTSSLKTQISSETETRLLKKLNAFEKSEKFLKKDLTLSILSAQMNTNSKYLSEVIKNNKSLSFSNYINNLRINYIVQKLYNDPKYREYKISYLAEESGYSSSQVFVVVFKKIYGMTPSYFIQSLKDDNI</sequence>
<keyword evidence="4" id="KW-0812">Transmembrane</keyword>
<dbReference type="Gene3D" id="1.10.10.60">
    <property type="entry name" value="Homeodomain-like"/>
    <property type="match status" value="2"/>
</dbReference>
<dbReference type="InterPro" id="IPR018060">
    <property type="entry name" value="HTH_AraC"/>
</dbReference>
<dbReference type="Pfam" id="PF12833">
    <property type="entry name" value="HTH_18"/>
    <property type="match status" value="1"/>
</dbReference>
<evidence type="ECO:0000256" key="2">
    <source>
        <dbReference type="ARBA" id="ARBA00023125"/>
    </source>
</evidence>
<dbReference type="SMART" id="SM00342">
    <property type="entry name" value="HTH_ARAC"/>
    <property type="match status" value="1"/>
</dbReference>
<organism evidence="6 7">
    <name type="scientific">Chryseobacterium formosus</name>
    <dbReference type="NCBI Taxonomy" id="1537363"/>
    <lineage>
        <taxon>Bacteria</taxon>
        <taxon>Pseudomonadati</taxon>
        <taxon>Bacteroidota</taxon>
        <taxon>Flavobacteriia</taxon>
        <taxon>Flavobacteriales</taxon>
        <taxon>Weeksellaceae</taxon>
        <taxon>Chryseobacterium group</taxon>
        <taxon>Chryseobacterium</taxon>
    </lineage>
</organism>
<keyword evidence="1" id="KW-0805">Transcription regulation</keyword>
<dbReference type="SUPFAM" id="SSF46689">
    <property type="entry name" value="Homeodomain-like"/>
    <property type="match status" value="1"/>
</dbReference>
<keyword evidence="7" id="KW-1185">Reference proteome</keyword>
<evidence type="ECO:0000313" key="7">
    <source>
        <dbReference type="Proteomes" id="UP001073122"/>
    </source>
</evidence>
<evidence type="ECO:0000256" key="3">
    <source>
        <dbReference type="ARBA" id="ARBA00023163"/>
    </source>
</evidence>
<evidence type="ECO:0000256" key="4">
    <source>
        <dbReference type="SAM" id="Phobius"/>
    </source>
</evidence>
<gene>
    <name evidence="6" type="ORF">OF897_15440</name>
</gene>
<dbReference type="Proteomes" id="UP001073122">
    <property type="component" value="Unassembled WGS sequence"/>
</dbReference>
<dbReference type="PANTHER" id="PTHR43280:SF34">
    <property type="entry name" value="ARAC-FAMILY TRANSCRIPTIONAL REGULATOR"/>
    <property type="match status" value="1"/>
</dbReference>